<evidence type="ECO:0000313" key="2">
    <source>
        <dbReference type="EMBL" id="MBS2546441.1"/>
    </source>
</evidence>
<comment type="caution">
    <text evidence="2">The sequence shown here is derived from an EMBL/GenBank/DDBJ whole genome shotgun (WGS) entry which is preliminary data.</text>
</comment>
<feature type="region of interest" description="Disordered" evidence="1">
    <location>
        <begin position="349"/>
        <end position="379"/>
    </location>
</feature>
<proteinExistence type="predicted"/>
<dbReference type="RefSeq" id="WP_212008089.1">
    <property type="nucleotide sequence ID" value="NZ_JAAFYZ010000013.1"/>
</dbReference>
<gene>
    <name evidence="2" type="ORF">KGQ19_06140</name>
</gene>
<reference evidence="2 3" key="1">
    <citation type="submission" date="2020-02" db="EMBL/GenBank/DDBJ databases">
        <title>Acidophilic actinobacteria isolated from forest soil.</title>
        <authorList>
            <person name="Golinska P."/>
        </authorList>
    </citation>
    <scope>NUCLEOTIDE SEQUENCE [LARGE SCALE GENOMIC DNA]</scope>
    <source>
        <strain evidence="2 3">NL8</strain>
    </source>
</reference>
<evidence type="ECO:0000256" key="1">
    <source>
        <dbReference type="SAM" id="MobiDB-lite"/>
    </source>
</evidence>
<accession>A0ABS5KKL0</accession>
<dbReference type="Proteomes" id="UP000730482">
    <property type="component" value="Unassembled WGS sequence"/>
</dbReference>
<sequence>MKFTPAQAQFDCTALVSGPRDRREQRLDDLAAASVDAIHRFGFAVFRIGRLRLGVEESRRLSTTLAERIRAALIARGAPAQMRLEVDRPQQTHVPEGFSTRTLLPHHDGQHCSYLTPSLQDAPDWDPAWREFGDSGYTTTPAHKMYQGIFLSDVGEGLSVTTYYDWLGVIDDVLDRRGIDIGDDRQAAAARWIGDNLRRALKRQPEHGCAYPSFGAMLGLEEPLWHGLSFHHGEAVMTKEERRRYPAGVPLTRRCACGECEGEAARLFCHQVLMATGLTWDRFRRRWEVLAPGEHCDLLFGHNLTMLHGGLAGGPGRIIEPLCLVVDTPVGPEYERWLAASWRRTLPERIDAGSPPLPPREATGIGAPGTTRSGSRCVS</sequence>
<organism evidence="2 3">
    <name type="scientific">Catenulispora pinistramenti</name>
    <dbReference type="NCBI Taxonomy" id="2705254"/>
    <lineage>
        <taxon>Bacteria</taxon>
        <taxon>Bacillati</taxon>
        <taxon>Actinomycetota</taxon>
        <taxon>Actinomycetes</taxon>
        <taxon>Catenulisporales</taxon>
        <taxon>Catenulisporaceae</taxon>
        <taxon>Catenulispora</taxon>
    </lineage>
</organism>
<protein>
    <recommendedName>
        <fullName evidence="4">Phytanoyl-CoA dioxygenase</fullName>
    </recommendedName>
</protein>
<evidence type="ECO:0000313" key="3">
    <source>
        <dbReference type="Proteomes" id="UP000730482"/>
    </source>
</evidence>
<dbReference type="EMBL" id="JAAFYZ010000013">
    <property type="protein sequence ID" value="MBS2546441.1"/>
    <property type="molecule type" value="Genomic_DNA"/>
</dbReference>
<feature type="compositionally biased region" description="Polar residues" evidence="1">
    <location>
        <begin position="370"/>
        <end position="379"/>
    </location>
</feature>
<evidence type="ECO:0008006" key="4">
    <source>
        <dbReference type="Google" id="ProtNLM"/>
    </source>
</evidence>
<keyword evidence="3" id="KW-1185">Reference proteome</keyword>
<name>A0ABS5KKL0_9ACTN</name>